<dbReference type="Pfam" id="PF22788">
    <property type="entry name" value="COP9_hel_rpt"/>
    <property type="match status" value="1"/>
</dbReference>
<evidence type="ECO:0000313" key="5">
    <source>
        <dbReference type="Proteomes" id="UP000295083"/>
    </source>
</evidence>
<comment type="caution">
    <text evidence="4">The sequence shown here is derived from an EMBL/GenBank/DDBJ whole genome shotgun (WGS) entry which is preliminary data.</text>
</comment>
<dbReference type="Proteomes" id="UP000295083">
    <property type="component" value="Unassembled WGS sequence"/>
</dbReference>
<dbReference type="PANTHER" id="PTHR10758">
    <property type="entry name" value="26S PROTEASOME NON-ATPASE REGULATORY SUBUNIT 3/COP9 SIGNALOSOME COMPLEX SUBUNIT 3"/>
    <property type="match status" value="1"/>
</dbReference>
<feature type="compositionally biased region" description="Acidic residues" evidence="2">
    <location>
        <begin position="468"/>
        <end position="478"/>
    </location>
</feature>
<name>A0A4R8PQ30_9PEZI</name>
<dbReference type="GO" id="GO:0008180">
    <property type="term" value="C:COP9 signalosome"/>
    <property type="evidence" value="ECO:0007669"/>
    <property type="project" value="TreeGrafter"/>
</dbReference>
<dbReference type="InterPro" id="IPR050756">
    <property type="entry name" value="CSN3"/>
</dbReference>
<evidence type="ECO:0000256" key="2">
    <source>
        <dbReference type="SAM" id="MobiDB-lite"/>
    </source>
</evidence>
<keyword evidence="5" id="KW-1185">Reference proteome</keyword>
<feature type="domain" description="COP9 signalosome complex subunit 3 N-terminal helical repeats" evidence="3">
    <location>
        <begin position="45"/>
        <end position="275"/>
    </location>
</feature>
<dbReference type="EMBL" id="QAPG01003791">
    <property type="protein sequence ID" value="TDZ27338.1"/>
    <property type="molecule type" value="Genomic_DNA"/>
</dbReference>
<evidence type="ECO:0000256" key="1">
    <source>
        <dbReference type="ARBA" id="ARBA00022490"/>
    </source>
</evidence>
<protein>
    <submittedName>
        <fullName evidence="4">COP9 signalosome complex subunit 3</fullName>
    </submittedName>
</protein>
<feature type="compositionally biased region" description="Basic and acidic residues" evidence="2">
    <location>
        <begin position="449"/>
        <end position="459"/>
    </location>
</feature>
<dbReference type="AlphaFoldDB" id="A0A4R8PQ30"/>
<dbReference type="InterPro" id="IPR055089">
    <property type="entry name" value="COP9_N"/>
</dbReference>
<gene>
    <name evidence="4" type="primary">csn-3</name>
    <name evidence="4" type="ORF">C8035_v010524</name>
</gene>
<evidence type="ECO:0000313" key="4">
    <source>
        <dbReference type="EMBL" id="TDZ27338.1"/>
    </source>
</evidence>
<keyword evidence="1" id="KW-0963">Cytoplasm</keyword>
<organism evidence="4 5">
    <name type="scientific">Colletotrichum spinosum</name>
    <dbReference type="NCBI Taxonomy" id="1347390"/>
    <lineage>
        <taxon>Eukaryota</taxon>
        <taxon>Fungi</taxon>
        <taxon>Dikarya</taxon>
        <taxon>Ascomycota</taxon>
        <taxon>Pezizomycotina</taxon>
        <taxon>Sordariomycetes</taxon>
        <taxon>Hypocreomycetidae</taxon>
        <taxon>Glomerellales</taxon>
        <taxon>Glomerellaceae</taxon>
        <taxon>Colletotrichum</taxon>
        <taxon>Colletotrichum orbiculare species complex</taxon>
    </lineage>
</organism>
<dbReference type="GO" id="GO:0006511">
    <property type="term" value="P:ubiquitin-dependent protein catabolic process"/>
    <property type="evidence" value="ECO:0007669"/>
    <property type="project" value="TreeGrafter"/>
</dbReference>
<accession>A0A4R8PQ30</accession>
<sequence>MDSTLLAFERERYKTDASYDKAINNHIGKINELFKAEATAIIANAPTLLKIVNPTEHSISHLAILNTLKLSDHSDRSIPSDDFHEYILRFLLSFDPRQIRYVGDVFLHLLQDVLDCKFFPARQAIQIIAIVLGRLDPDFAVLTSTHFAAVKLAYETENFDEALPIIDHPWVFLPTMKNQDTPTYLCDLTASPAAYINTATQLSYPLSREDVMQYEFWSAQIFTAKRKWADAHKAYKRVVTWPASDGHLSKIMVESHKRWVLTGLLAFGHTPTQPTQVGSAAAKSLTLTSKPYLDVAALFSTNNVEQFKADVTKHVETWNADQTSTLLQEVIEAYQKWQILGLADVYHKISIPEIRQTTLSAETGQILTTDQQVEELLQAMHAGGMLAGDLETGPDGTTYLTFLPRDEEMDYGVYQKKINDDARLKSLSKWTKASDSRLAASRDYAKHIIREQKRSDKDGSSQLGPEYNLEEAIEDEDLMTGIQHP</sequence>
<reference evidence="4 5" key="1">
    <citation type="submission" date="2018-11" db="EMBL/GenBank/DDBJ databases">
        <title>Genome sequence and assembly of Colletotrichum spinosum.</title>
        <authorList>
            <person name="Gan P."/>
            <person name="Shirasu K."/>
        </authorList>
    </citation>
    <scope>NUCLEOTIDE SEQUENCE [LARGE SCALE GENOMIC DNA]</scope>
    <source>
        <strain evidence="4 5">CBS 515.97</strain>
    </source>
</reference>
<feature type="region of interest" description="Disordered" evidence="2">
    <location>
        <begin position="449"/>
        <end position="485"/>
    </location>
</feature>
<evidence type="ECO:0000259" key="3">
    <source>
        <dbReference type="Pfam" id="PF22788"/>
    </source>
</evidence>
<proteinExistence type="predicted"/>
<dbReference type="PANTHER" id="PTHR10758:SF1">
    <property type="entry name" value="COP9 SIGNALOSOME COMPLEX SUBUNIT 3"/>
    <property type="match status" value="1"/>
</dbReference>